<dbReference type="EMBL" id="PEDL01000002">
    <property type="protein sequence ID" value="PHV71868.1"/>
    <property type="molecule type" value="Genomic_DNA"/>
</dbReference>
<protein>
    <submittedName>
        <fullName evidence="1">Ni/Fe hydrogenase</fullName>
    </submittedName>
</protein>
<proteinExistence type="predicted"/>
<name>A0AC61DFS2_9FIRM</name>
<comment type="caution">
    <text evidence="1">The sequence shown here is derived from an EMBL/GenBank/DDBJ whole genome shotgun (WGS) entry which is preliminary data.</text>
</comment>
<reference evidence="1" key="1">
    <citation type="submission" date="2017-10" db="EMBL/GenBank/DDBJ databases">
        <title>Genome sequence of cellulolytic Lachnospiraceae bacterium XHS1971 isolated from hotspring sediment.</title>
        <authorList>
            <person name="Vasudevan G."/>
            <person name="Joshi A.J."/>
            <person name="Hivarkar S."/>
            <person name="Lanjekar V.B."/>
            <person name="Dhakephalkar P.K."/>
            <person name="Dagar S."/>
        </authorList>
    </citation>
    <scope>NUCLEOTIDE SEQUENCE</scope>
    <source>
        <strain evidence="1">XHS1971</strain>
    </source>
</reference>
<keyword evidence="2" id="KW-1185">Reference proteome</keyword>
<evidence type="ECO:0000313" key="2">
    <source>
        <dbReference type="Proteomes" id="UP000224460"/>
    </source>
</evidence>
<organism evidence="1 2">
    <name type="scientific">Sporanaerobium hydrogeniformans</name>
    <dbReference type="NCBI Taxonomy" id="3072179"/>
    <lineage>
        <taxon>Bacteria</taxon>
        <taxon>Bacillati</taxon>
        <taxon>Bacillota</taxon>
        <taxon>Clostridia</taxon>
        <taxon>Lachnospirales</taxon>
        <taxon>Lachnospiraceae</taxon>
        <taxon>Sporanaerobium</taxon>
    </lineage>
</organism>
<gene>
    <name evidence="1" type="ORF">CS063_04755</name>
</gene>
<evidence type="ECO:0000313" key="1">
    <source>
        <dbReference type="EMBL" id="PHV71868.1"/>
    </source>
</evidence>
<sequence>MSFSPCPMFYIQTPRKSSSKINCIWLETSGCFGEVISFLNGEHPGPVDFLQDMCHVVYFGSLMGDEGEAAYTHILEVLKQNEPLLFIVDGAIPLKDQGLYTVVVNYQNKPITALELVKQIAPHADYIIAAGTCACFGGPTAARPNISDGKPLSEILSSTIIHIPGCPSHPIWILGTIGYILQYGIPKLDNLGRPLIFFDQKIHEHCPRRSYFDQKIFAKNFGDPECLFQLGCRGPVTATLCPLIRWNQSNNWPIGANTTCIGCANRGFPDQMEPFYSL</sequence>
<dbReference type="Proteomes" id="UP000224460">
    <property type="component" value="Unassembled WGS sequence"/>
</dbReference>
<accession>A0AC61DFS2</accession>